<name>A0A0A9EQ99_ARUDO</name>
<reference evidence="1" key="2">
    <citation type="journal article" date="2015" name="Data Brief">
        <title>Shoot transcriptome of the giant reed, Arundo donax.</title>
        <authorList>
            <person name="Barrero R.A."/>
            <person name="Guerrero F.D."/>
            <person name="Moolhuijzen P."/>
            <person name="Goolsby J.A."/>
            <person name="Tidwell J."/>
            <person name="Bellgard S.E."/>
            <person name="Bellgard M.I."/>
        </authorList>
    </citation>
    <scope>NUCLEOTIDE SEQUENCE</scope>
    <source>
        <tissue evidence="1">Shoot tissue taken approximately 20 cm above the soil surface</tissue>
    </source>
</reference>
<proteinExistence type="predicted"/>
<sequence length="11" mass="1248">MSRFFSSVSNS</sequence>
<organism evidence="1">
    <name type="scientific">Arundo donax</name>
    <name type="common">Giant reed</name>
    <name type="synonym">Donax arundinaceus</name>
    <dbReference type="NCBI Taxonomy" id="35708"/>
    <lineage>
        <taxon>Eukaryota</taxon>
        <taxon>Viridiplantae</taxon>
        <taxon>Streptophyta</taxon>
        <taxon>Embryophyta</taxon>
        <taxon>Tracheophyta</taxon>
        <taxon>Spermatophyta</taxon>
        <taxon>Magnoliopsida</taxon>
        <taxon>Liliopsida</taxon>
        <taxon>Poales</taxon>
        <taxon>Poaceae</taxon>
        <taxon>PACMAD clade</taxon>
        <taxon>Arundinoideae</taxon>
        <taxon>Arundineae</taxon>
        <taxon>Arundo</taxon>
    </lineage>
</organism>
<accession>A0A0A9EQ99</accession>
<protein>
    <submittedName>
        <fullName evidence="1">Uncharacterized protein</fullName>
    </submittedName>
</protein>
<dbReference type="EMBL" id="GBRH01199703">
    <property type="protein sequence ID" value="JAD98192.1"/>
    <property type="molecule type" value="Transcribed_RNA"/>
</dbReference>
<evidence type="ECO:0000313" key="1">
    <source>
        <dbReference type="EMBL" id="JAD98192.1"/>
    </source>
</evidence>
<reference evidence="1" key="1">
    <citation type="submission" date="2014-09" db="EMBL/GenBank/DDBJ databases">
        <authorList>
            <person name="Magalhaes I.L.F."/>
            <person name="Oliveira U."/>
            <person name="Santos F.R."/>
            <person name="Vidigal T.H.D.A."/>
            <person name="Brescovit A.D."/>
            <person name="Santos A.J."/>
        </authorList>
    </citation>
    <scope>NUCLEOTIDE SEQUENCE</scope>
    <source>
        <tissue evidence="1">Shoot tissue taken approximately 20 cm above the soil surface</tissue>
    </source>
</reference>